<dbReference type="PANTHER" id="PTHR11733:SF167">
    <property type="entry name" value="FI17812P1-RELATED"/>
    <property type="match status" value="1"/>
</dbReference>
<reference evidence="3 4" key="1">
    <citation type="submission" date="2013-12" db="EMBL/GenBank/DDBJ databases">
        <title>Draft genome of the parsitic nematode Ancylostoma duodenale.</title>
        <authorList>
            <person name="Mitreva M."/>
        </authorList>
    </citation>
    <scope>NUCLEOTIDE SEQUENCE [LARGE SCALE GENOMIC DNA]</scope>
    <source>
        <strain evidence="3 4">Zhejiang</strain>
    </source>
</reference>
<evidence type="ECO:0000313" key="4">
    <source>
        <dbReference type="Proteomes" id="UP000054047"/>
    </source>
</evidence>
<sequence length="98" mass="11248">MYHSSARTKAGIVSEKFRDVITEVQRYDDRLIKIMIVYGLIWCAHVRNDQMITLLVSDNHSPSRDRVNQVLANQPEFAAAFHCNVGTPMNPTERCAVW</sequence>
<dbReference type="MEROPS" id="M13.013"/>
<dbReference type="InterPro" id="IPR024079">
    <property type="entry name" value="MetalloPept_cat_dom_sf"/>
</dbReference>
<dbReference type="SUPFAM" id="SSF55486">
    <property type="entry name" value="Metalloproteases ('zincins'), catalytic domain"/>
    <property type="match status" value="1"/>
</dbReference>
<dbReference type="GO" id="GO:0005886">
    <property type="term" value="C:plasma membrane"/>
    <property type="evidence" value="ECO:0007669"/>
    <property type="project" value="TreeGrafter"/>
</dbReference>
<protein>
    <recommendedName>
        <fullName evidence="2">Peptidase M13 C-terminal domain-containing protein</fullName>
    </recommendedName>
</protein>
<dbReference type="InterPro" id="IPR000718">
    <property type="entry name" value="Peptidase_M13"/>
</dbReference>
<dbReference type="GO" id="GO:0016485">
    <property type="term" value="P:protein processing"/>
    <property type="evidence" value="ECO:0007669"/>
    <property type="project" value="TreeGrafter"/>
</dbReference>
<dbReference type="PROSITE" id="PS51885">
    <property type="entry name" value="NEPRILYSIN"/>
    <property type="match status" value="1"/>
</dbReference>
<dbReference type="Proteomes" id="UP000054047">
    <property type="component" value="Unassembled WGS sequence"/>
</dbReference>
<dbReference type="AlphaFoldDB" id="A0A0C2GZX2"/>
<keyword evidence="4" id="KW-1185">Reference proteome</keyword>
<dbReference type="Gene3D" id="3.40.390.10">
    <property type="entry name" value="Collagenase (Catalytic Domain)"/>
    <property type="match status" value="1"/>
</dbReference>
<comment type="similarity">
    <text evidence="1">Belongs to the peptidase M13 family.</text>
</comment>
<proteinExistence type="inferred from homology"/>
<dbReference type="OrthoDB" id="5873741at2759"/>
<evidence type="ECO:0000256" key="1">
    <source>
        <dbReference type="ARBA" id="ARBA00007357"/>
    </source>
</evidence>
<accession>A0A0C2GZX2</accession>
<evidence type="ECO:0000259" key="2">
    <source>
        <dbReference type="Pfam" id="PF01431"/>
    </source>
</evidence>
<organism evidence="3 4">
    <name type="scientific">Ancylostoma duodenale</name>
    <dbReference type="NCBI Taxonomy" id="51022"/>
    <lineage>
        <taxon>Eukaryota</taxon>
        <taxon>Metazoa</taxon>
        <taxon>Ecdysozoa</taxon>
        <taxon>Nematoda</taxon>
        <taxon>Chromadorea</taxon>
        <taxon>Rhabditida</taxon>
        <taxon>Rhabditina</taxon>
        <taxon>Rhabditomorpha</taxon>
        <taxon>Strongyloidea</taxon>
        <taxon>Ancylostomatidae</taxon>
        <taxon>Ancylostomatinae</taxon>
        <taxon>Ancylostoma</taxon>
    </lineage>
</organism>
<name>A0A0C2GZX2_9BILA</name>
<dbReference type="EMBL" id="KN726863">
    <property type="protein sequence ID" value="KIH67030.1"/>
    <property type="molecule type" value="Genomic_DNA"/>
</dbReference>
<dbReference type="PANTHER" id="PTHR11733">
    <property type="entry name" value="ZINC METALLOPROTEASE FAMILY M13 NEPRILYSIN-RELATED"/>
    <property type="match status" value="1"/>
</dbReference>
<feature type="domain" description="Peptidase M13 C-terminal" evidence="2">
    <location>
        <begin position="34"/>
        <end position="97"/>
    </location>
</feature>
<evidence type="ECO:0000313" key="3">
    <source>
        <dbReference type="EMBL" id="KIH67030.1"/>
    </source>
</evidence>
<dbReference type="GO" id="GO:0004222">
    <property type="term" value="F:metalloendopeptidase activity"/>
    <property type="evidence" value="ECO:0007669"/>
    <property type="project" value="InterPro"/>
</dbReference>
<dbReference type="InterPro" id="IPR018497">
    <property type="entry name" value="Peptidase_M13_C"/>
</dbReference>
<dbReference type="Pfam" id="PF01431">
    <property type="entry name" value="Peptidase_M13"/>
    <property type="match status" value="1"/>
</dbReference>
<gene>
    <name evidence="3" type="ORF">ANCDUO_02646</name>
</gene>